<sequence length="345" mass="38240">MMKNLFSIDMRPVIAVIYGGNSSEYEISVQSGRFVAANIDTSRYEVLEMDFKGLSWRIVSVDGEVLPSGGVEVDKNDFSVVLNGRKVLIDYAFIMIHGTPGENGLLQAYLEMLGIPSSGCSSFVSAVTFDKFSAKSYLRDTGICHLADDILLHPGDSCSPQEAVSKLGLPMFVKPTDSGSSFGVTKVKSPEEFLPAVDYAFAEGKTVIAEKFISGREIDDAVYFDGKQVIALPPVQIVPQKEYFDFEAKYEGWSKEICPAPITEAEDRMIRECSVRIYERFGCRGFVRVDYFLTDSGELFFLEMNTVPGMTTESLVPKEIRAAGMDVRDFLSVIIETTFDGGRRH</sequence>
<comment type="pathway">
    <text evidence="14">Cell wall biogenesis; peptidoglycan biosynthesis.</text>
</comment>
<dbReference type="Proteomes" id="UP000823772">
    <property type="component" value="Unassembled WGS sequence"/>
</dbReference>
<dbReference type="PROSITE" id="PS00844">
    <property type="entry name" value="DALA_DALA_LIGASE_2"/>
    <property type="match status" value="1"/>
</dbReference>
<evidence type="ECO:0000256" key="16">
    <source>
        <dbReference type="PIRSR" id="PIRSR039102-3"/>
    </source>
</evidence>
<organism evidence="19 20">
    <name type="scientific">Candidatus Merdivivens faecigallinarum</name>
    <dbReference type="NCBI Taxonomy" id="2840871"/>
    <lineage>
        <taxon>Bacteria</taxon>
        <taxon>Pseudomonadati</taxon>
        <taxon>Bacteroidota</taxon>
        <taxon>Bacteroidia</taxon>
        <taxon>Bacteroidales</taxon>
        <taxon>Muribaculaceae</taxon>
        <taxon>Muribaculaceae incertae sedis</taxon>
        <taxon>Candidatus Merdivivens</taxon>
    </lineage>
</organism>
<dbReference type="PROSITE" id="PS50975">
    <property type="entry name" value="ATP_GRASP"/>
    <property type="match status" value="1"/>
</dbReference>
<dbReference type="Pfam" id="PF01820">
    <property type="entry name" value="Dala_Dala_lig_N"/>
    <property type="match status" value="1"/>
</dbReference>
<keyword evidence="6 14" id="KW-0436">Ligase</keyword>
<dbReference type="AlphaFoldDB" id="A0A9D9NQQ0"/>
<evidence type="ECO:0000256" key="7">
    <source>
        <dbReference type="ARBA" id="ARBA00022723"/>
    </source>
</evidence>
<feature type="active site" evidence="15">
    <location>
        <position position="180"/>
    </location>
</feature>
<keyword evidence="7 16" id="KW-0479">Metal-binding</keyword>
<dbReference type="Pfam" id="PF07478">
    <property type="entry name" value="Dala_Dala_lig_C"/>
    <property type="match status" value="1"/>
</dbReference>
<keyword evidence="11 14" id="KW-0573">Peptidoglycan synthesis</keyword>
<evidence type="ECO:0000256" key="5">
    <source>
        <dbReference type="ARBA" id="ARBA00022490"/>
    </source>
</evidence>
<feature type="domain" description="ATP-grasp" evidence="18">
    <location>
        <begin position="135"/>
        <end position="336"/>
    </location>
</feature>
<dbReference type="GO" id="GO:0046872">
    <property type="term" value="F:metal ion binding"/>
    <property type="evidence" value="ECO:0007669"/>
    <property type="project" value="UniProtKB-KW"/>
</dbReference>
<dbReference type="InterPro" id="IPR005905">
    <property type="entry name" value="D_ala_D_ala"/>
</dbReference>
<keyword evidence="10 14" id="KW-0133">Cell shape</keyword>
<evidence type="ECO:0000313" key="20">
    <source>
        <dbReference type="Proteomes" id="UP000823772"/>
    </source>
</evidence>
<evidence type="ECO:0000256" key="9">
    <source>
        <dbReference type="ARBA" id="ARBA00022840"/>
    </source>
</evidence>
<dbReference type="GO" id="GO:0008716">
    <property type="term" value="F:D-alanine-D-alanine ligase activity"/>
    <property type="evidence" value="ECO:0007669"/>
    <property type="project" value="UniProtKB-UniRule"/>
</dbReference>
<dbReference type="InterPro" id="IPR016185">
    <property type="entry name" value="PreATP-grasp_dom_sf"/>
</dbReference>
<feature type="binding site" evidence="16">
    <location>
        <position position="290"/>
    </location>
    <ligand>
        <name>Mg(2+)</name>
        <dbReference type="ChEBI" id="CHEBI:18420"/>
        <label>1</label>
    </ligand>
</feature>
<evidence type="ECO:0000256" key="4">
    <source>
        <dbReference type="ARBA" id="ARBA00012216"/>
    </source>
</evidence>
<gene>
    <name evidence="14" type="primary">ddl</name>
    <name evidence="19" type="ORF">IAC87_06885</name>
</gene>
<evidence type="ECO:0000256" key="10">
    <source>
        <dbReference type="ARBA" id="ARBA00022960"/>
    </source>
</evidence>
<dbReference type="Gene3D" id="3.40.50.20">
    <property type="match status" value="1"/>
</dbReference>
<evidence type="ECO:0000256" key="1">
    <source>
        <dbReference type="ARBA" id="ARBA00001936"/>
    </source>
</evidence>
<dbReference type="Gene3D" id="3.30.470.20">
    <property type="entry name" value="ATP-grasp fold, B domain"/>
    <property type="match status" value="1"/>
</dbReference>
<dbReference type="GO" id="GO:0009252">
    <property type="term" value="P:peptidoglycan biosynthetic process"/>
    <property type="evidence" value="ECO:0007669"/>
    <property type="project" value="UniProtKB-UniRule"/>
</dbReference>
<keyword evidence="16" id="KW-0464">Manganese</keyword>
<dbReference type="InterPro" id="IPR011127">
    <property type="entry name" value="Dala_Dala_lig_N"/>
</dbReference>
<evidence type="ECO:0000256" key="14">
    <source>
        <dbReference type="HAMAP-Rule" id="MF_00047"/>
    </source>
</evidence>
<dbReference type="PANTHER" id="PTHR23132">
    <property type="entry name" value="D-ALANINE--D-ALANINE LIGASE"/>
    <property type="match status" value="1"/>
</dbReference>
<protein>
    <recommendedName>
        <fullName evidence="4 14">D-alanine--D-alanine ligase</fullName>
        <ecNumber evidence="4 14">6.3.2.4</ecNumber>
    </recommendedName>
    <alternativeName>
        <fullName evidence="14">D-Ala-D-Ala ligase</fullName>
    </alternativeName>
    <alternativeName>
        <fullName evidence="14">D-alanylalanine synthetase</fullName>
    </alternativeName>
</protein>
<dbReference type="InterPro" id="IPR011761">
    <property type="entry name" value="ATP-grasp"/>
</dbReference>
<dbReference type="SUPFAM" id="SSF56059">
    <property type="entry name" value="Glutathione synthetase ATP-binding domain-like"/>
    <property type="match status" value="1"/>
</dbReference>
<name>A0A9D9NQQ0_9BACT</name>
<accession>A0A9D9NQQ0</accession>
<keyword evidence="16" id="KW-0460">Magnesium</keyword>
<reference evidence="19" key="2">
    <citation type="journal article" date="2021" name="PeerJ">
        <title>Extensive microbial diversity within the chicken gut microbiome revealed by metagenomics and culture.</title>
        <authorList>
            <person name="Gilroy R."/>
            <person name="Ravi A."/>
            <person name="Getino M."/>
            <person name="Pursley I."/>
            <person name="Horton D.L."/>
            <person name="Alikhan N.F."/>
            <person name="Baker D."/>
            <person name="Gharbi K."/>
            <person name="Hall N."/>
            <person name="Watson M."/>
            <person name="Adriaenssens E.M."/>
            <person name="Foster-Nyarko E."/>
            <person name="Jarju S."/>
            <person name="Secka A."/>
            <person name="Antonio M."/>
            <person name="Oren A."/>
            <person name="Chaudhuri R.R."/>
            <person name="La Ragione R."/>
            <person name="Hildebrand F."/>
            <person name="Pallen M.J."/>
        </authorList>
    </citation>
    <scope>NUCLEOTIDE SEQUENCE</scope>
    <source>
        <strain evidence="19">B3-2255</strain>
    </source>
</reference>
<feature type="binding site" evidence="16">
    <location>
        <position position="305"/>
    </location>
    <ligand>
        <name>Mg(2+)</name>
        <dbReference type="ChEBI" id="CHEBI:18420"/>
        <label>2</label>
    </ligand>
</feature>
<dbReference type="EMBL" id="JADILY010000148">
    <property type="protein sequence ID" value="MBO8482251.1"/>
    <property type="molecule type" value="Genomic_DNA"/>
</dbReference>
<keyword evidence="5 14" id="KW-0963">Cytoplasm</keyword>
<evidence type="ECO:0000256" key="2">
    <source>
        <dbReference type="ARBA" id="ARBA00004496"/>
    </source>
</evidence>
<evidence type="ECO:0000256" key="11">
    <source>
        <dbReference type="ARBA" id="ARBA00022984"/>
    </source>
</evidence>
<dbReference type="EC" id="6.3.2.4" evidence="4 14"/>
<dbReference type="GO" id="GO:0005524">
    <property type="term" value="F:ATP binding"/>
    <property type="evidence" value="ECO:0007669"/>
    <property type="project" value="UniProtKB-UniRule"/>
</dbReference>
<comment type="function">
    <text evidence="14">Cell wall formation.</text>
</comment>
<dbReference type="InterPro" id="IPR011095">
    <property type="entry name" value="Dala_Dala_lig_C"/>
</dbReference>
<feature type="active site" evidence="15">
    <location>
        <position position="24"/>
    </location>
</feature>
<evidence type="ECO:0000256" key="12">
    <source>
        <dbReference type="ARBA" id="ARBA00023316"/>
    </source>
</evidence>
<feature type="binding site" evidence="16">
    <location>
        <position position="303"/>
    </location>
    <ligand>
        <name>Mg(2+)</name>
        <dbReference type="ChEBI" id="CHEBI:18420"/>
        <label>1</label>
    </ligand>
</feature>
<evidence type="ECO:0000256" key="3">
    <source>
        <dbReference type="ARBA" id="ARBA00010871"/>
    </source>
</evidence>
<comment type="caution">
    <text evidence="19">The sequence shown here is derived from an EMBL/GenBank/DDBJ whole genome shotgun (WGS) entry which is preliminary data.</text>
</comment>
<comment type="similarity">
    <text evidence="3 14">Belongs to the D-alanine--D-alanine ligase family.</text>
</comment>
<evidence type="ECO:0000256" key="15">
    <source>
        <dbReference type="PIRSR" id="PIRSR039102-1"/>
    </source>
</evidence>
<feature type="binding site" evidence="16">
    <location>
        <position position="303"/>
    </location>
    <ligand>
        <name>Mg(2+)</name>
        <dbReference type="ChEBI" id="CHEBI:18420"/>
        <label>2</label>
    </ligand>
</feature>
<comment type="cofactor">
    <cofactor evidence="1">
        <name>Mn(2+)</name>
        <dbReference type="ChEBI" id="CHEBI:29035"/>
    </cofactor>
</comment>
<dbReference type="PIRSF" id="PIRSF039102">
    <property type="entry name" value="Ddl/VanB"/>
    <property type="match status" value="1"/>
</dbReference>
<dbReference type="HAMAP" id="MF_00047">
    <property type="entry name" value="Dala_Dala_lig"/>
    <property type="match status" value="1"/>
</dbReference>
<keyword evidence="9 17" id="KW-0067">ATP-binding</keyword>
<evidence type="ECO:0000256" key="13">
    <source>
        <dbReference type="ARBA" id="ARBA00047614"/>
    </source>
</evidence>
<dbReference type="SUPFAM" id="SSF52440">
    <property type="entry name" value="PreATP-grasp domain"/>
    <property type="match status" value="1"/>
</dbReference>
<keyword evidence="12 14" id="KW-0961">Cell wall biogenesis/degradation</keyword>
<evidence type="ECO:0000256" key="8">
    <source>
        <dbReference type="ARBA" id="ARBA00022741"/>
    </source>
</evidence>
<comment type="cofactor">
    <cofactor evidence="16">
        <name>Mg(2+)</name>
        <dbReference type="ChEBI" id="CHEBI:18420"/>
    </cofactor>
    <cofactor evidence="16">
        <name>Mn(2+)</name>
        <dbReference type="ChEBI" id="CHEBI:29035"/>
    </cofactor>
    <text evidence="16">Binds 2 magnesium or manganese ions per subunit.</text>
</comment>
<dbReference type="NCBIfam" id="TIGR01205">
    <property type="entry name" value="D_ala_D_alaTIGR"/>
    <property type="match status" value="1"/>
</dbReference>
<feature type="active site" evidence="15">
    <location>
        <position position="314"/>
    </location>
</feature>
<dbReference type="GO" id="GO:0005737">
    <property type="term" value="C:cytoplasm"/>
    <property type="evidence" value="ECO:0007669"/>
    <property type="project" value="UniProtKB-SubCell"/>
</dbReference>
<evidence type="ECO:0000313" key="19">
    <source>
        <dbReference type="EMBL" id="MBO8482251.1"/>
    </source>
</evidence>
<dbReference type="GO" id="GO:0008360">
    <property type="term" value="P:regulation of cell shape"/>
    <property type="evidence" value="ECO:0007669"/>
    <property type="project" value="UniProtKB-KW"/>
</dbReference>
<evidence type="ECO:0000256" key="17">
    <source>
        <dbReference type="PROSITE-ProRule" id="PRU00409"/>
    </source>
</evidence>
<dbReference type="InterPro" id="IPR013815">
    <property type="entry name" value="ATP_grasp_subdomain_1"/>
</dbReference>
<dbReference type="PROSITE" id="PS00843">
    <property type="entry name" value="DALA_DALA_LIGASE_1"/>
    <property type="match status" value="1"/>
</dbReference>
<dbReference type="PANTHER" id="PTHR23132:SF23">
    <property type="entry name" value="D-ALANINE--D-ALANINE LIGASE B"/>
    <property type="match status" value="1"/>
</dbReference>
<proteinExistence type="inferred from homology"/>
<comment type="subcellular location">
    <subcellularLocation>
        <location evidence="2 14">Cytoplasm</location>
    </subcellularLocation>
</comment>
<dbReference type="GO" id="GO:0071555">
    <property type="term" value="P:cell wall organization"/>
    <property type="evidence" value="ECO:0007669"/>
    <property type="project" value="UniProtKB-KW"/>
</dbReference>
<evidence type="ECO:0000256" key="6">
    <source>
        <dbReference type="ARBA" id="ARBA00022598"/>
    </source>
</evidence>
<evidence type="ECO:0000259" key="18">
    <source>
        <dbReference type="PROSITE" id="PS50975"/>
    </source>
</evidence>
<dbReference type="Gene3D" id="3.30.1490.20">
    <property type="entry name" value="ATP-grasp fold, A domain"/>
    <property type="match status" value="1"/>
</dbReference>
<reference evidence="19" key="1">
    <citation type="submission" date="2020-10" db="EMBL/GenBank/DDBJ databases">
        <authorList>
            <person name="Gilroy R."/>
        </authorList>
    </citation>
    <scope>NUCLEOTIDE SEQUENCE</scope>
    <source>
        <strain evidence="19">B3-2255</strain>
    </source>
</reference>
<comment type="catalytic activity">
    <reaction evidence="13 14">
        <text>2 D-alanine + ATP = D-alanyl-D-alanine + ADP + phosphate + H(+)</text>
        <dbReference type="Rhea" id="RHEA:11224"/>
        <dbReference type="ChEBI" id="CHEBI:15378"/>
        <dbReference type="ChEBI" id="CHEBI:30616"/>
        <dbReference type="ChEBI" id="CHEBI:43474"/>
        <dbReference type="ChEBI" id="CHEBI:57416"/>
        <dbReference type="ChEBI" id="CHEBI:57822"/>
        <dbReference type="ChEBI" id="CHEBI:456216"/>
        <dbReference type="EC" id="6.3.2.4"/>
    </reaction>
</comment>
<dbReference type="InterPro" id="IPR000291">
    <property type="entry name" value="D-Ala_lig_Van_CS"/>
</dbReference>
<keyword evidence="8 17" id="KW-0547">Nucleotide-binding</keyword>